<sequence length="251" mass="28205">MKHIKLEAGGEPVDEQALIDLEKYVGAAICTQYKNFLRMQNGGSCRPEVRSKLPALAYPLALFLRLRRDGSSLKHTFDYVNEFRESPQILPIAMTIGQEFICIELGVETPKLILFSPDKSESICADSWLSFVNSLVQQSEEARPFLEVIAKQPWDYVREYIESGGELVPSEGLSLLSQSIRVNNLELFRKLMDVKSAWGDLDRAMEVAVINKRLEFVKLLVDMGGNRALAASRAVGPEREAIRAYLKSVLP</sequence>
<dbReference type="Proteomes" id="UP000253562">
    <property type="component" value="Unassembled WGS sequence"/>
</dbReference>
<gene>
    <name evidence="2" type="ORF">DTL42_19190</name>
</gene>
<dbReference type="Gene3D" id="3.40.1580.10">
    <property type="entry name" value="SMI1/KNR4-like"/>
    <property type="match status" value="1"/>
</dbReference>
<comment type="caution">
    <text evidence="2">The sequence shown here is derived from an EMBL/GenBank/DDBJ whole genome shotgun (WGS) entry which is preliminary data.</text>
</comment>
<proteinExistence type="predicted"/>
<evidence type="ECO:0000259" key="1">
    <source>
        <dbReference type="Pfam" id="PF09346"/>
    </source>
</evidence>
<dbReference type="EMBL" id="QPEX01000039">
    <property type="protein sequence ID" value="RCS43280.1"/>
    <property type="molecule type" value="Genomic_DNA"/>
</dbReference>
<dbReference type="RefSeq" id="WP_114371021.1">
    <property type="nucleotide sequence ID" value="NZ_QPEX01000039.1"/>
</dbReference>
<evidence type="ECO:0000313" key="3">
    <source>
        <dbReference type="Proteomes" id="UP000253562"/>
    </source>
</evidence>
<evidence type="ECO:0000313" key="2">
    <source>
        <dbReference type="EMBL" id="RCS43280.1"/>
    </source>
</evidence>
<dbReference type="InterPro" id="IPR037883">
    <property type="entry name" value="Knr4/Smi1-like_sf"/>
</dbReference>
<feature type="domain" description="Knr4/Smi1-like" evidence="1">
    <location>
        <begin position="12"/>
        <end position="133"/>
    </location>
</feature>
<dbReference type="Pfam" id="PF09346">
    <property type="entry name" value="SMI1_KNR4"/>
    <property type="match status" value="1"/>
</dbReference>
<dbReference type="OrthoDB" id="280201at2"/>
<accession>A0A368KMF7</accession>
<dbReference type="SUPFAM" id="SSF160631">
    <property type="entry name" value="SMI1/KNR4-like"/>
    <property type="match status" value="1"/>
</dbReference>
<reference evidence="2 3" key="1">
    <citation type="submission" date="2018-07" db="EMBL/GenBank/DDBJ databases">
        <title>Comparative genomes isolates from brazilian mangrove.</title>
        <authorList>
            <person name="De Araujo J.E."/>
            <person name="Taketani R.G."/>
            <person name="Silva M.C.P."/>
            <person name="Lourenco M.V."/>
            <person name="Oliveira V.M."/>
            <person name="Andreote F.D."/>
        </authorList>
    </citation>
    <scope>NUCLEOTIDE SEQUENCE [LARGE SCALE GENOMIC DNA]</scope>
    <source>
        <strain evidence="2 3">HEX PRIS-MGV</strain>
    </source>
</reference>
<protein>
    <recommendedName>
        <fullName evidence="1">Knr4/Smi1-like domain-containing protein</fullName>
    </recommendedName>
</protein>
<name>A0A368KMF7_9BACT</name>
<organism evidence="2 3">
    <name type="scientific">Bremerella cremea</name>
    <dbReference type="NCBI Taxonomy" id="1031537"/>
    <lineage>
        <taxon>Bacteria</taxon>
        <taxon>Pseudomonadati</taxon>
        <taxon>Planctomycetota</taxon>
        <taxon>Planctomycetia</taxon>
        <taxon>Pirellulales</taxon>
        <taxon>Pirellulaceae</taxon>
        <taxon>Bremerella</taxon>
    </lineage>
</organism>
<dbReference type="InterPro" id="IPR018958">
    <property type="entry name" value="Knr4/Smi1-like_dom"/>
</dbReference>
<dbReference type="AlphaFoldDB" id="A0A368KMF7"/>